<feature type="compositionally biased region" description="Low complexity" evidence="1">
    <location>
        <begin position="11"/>
        <end position="21"/>
    </location>
</feature>
<name>A0A2P7ZY15_9PEZI</name>
<dbReference type="OrthoDB" id="4521980at2759"/>
<protein>
    <submittedName>
        <fullName evidence="2">Uncharacterized protein</fullName>
    </submittedName>
</protein>
<dbReference type="STRING" id="40998.A0A2P7ZY15"/>
<proteinExistence type="predicted"/>
<reference evidence="2 3" key="1">
    <citation type="submission" date="2017-05" db="EMBL/GenBank/DDBJ databases">
        <title>Draft genome sequence of Elsinoe australis.</title>
        <authorList>
            <person name="Cheng Q."/>
        </authorList>
    </citation>
    <scope>NUCLEOTIDE SEQUENCE [LARGE SCALE GENOMIC DNA]</scope>
    <source>
        <strain evidence="2 3">NL1</strain>
    </source>
</reference>
<comment type="caution">
    <text evidence="2">The sequence shown here is derived from an EMBL/GenBank/DDBJ whole genome shotgun (WGS) entry which is preliminary data.</text>
</comment>
<evidence type="ECO:0000256" key="1">
    <source>
        <dbReference type="SAM" id="MobiDB-lite"/>
    </source>
</evidence>
<dbReference type="EMBL" id="NHZQ01000102">
    <property type="protein sequence ID" value="PSK53118.1"/>
    <property type="molecule type" value="Genomic_DNA"/>
</dbReference>
<dbReference type="Proteomes" id="UP000243723">
    <property type="component" value="Unassembled WGS sequence"/>
</dbReference>
<feature type="region of interest" description="Disordered" evidence="1">
    <location>
        <begin position="1"/>
        <end position="73"/>
    </location>
</feature>
<organism evidence="2 3">
    <name type="scientific">Elsinoe australis</name>
    <dbReference type="NCBI Taxonomy" id="40998"/>
    <lineage>
        <taxon>Eukaryota</taxon>
        <taxon>Fungi</taxon>
        <taxon>Dikarya</taxon>
        <taxon>Ascomycota</taxon>
        <taxon>Pezizomycotina</taxon>
        <taxon>Dothideomycetes</taxon>
        <taxon>Dothideomycetidae</taxon>
        <taxon>Myriangiales</taxon>
        <taxon>Elsinoaceae</taxon>
        <taxon>Elsinoe</taxon>
    </lineage>
</organism>
<dbReference type="AlphaFoldDB" id="A0A2P7ZY15"/>
<evidence type="ECO:0000313" key="3">
    <source>
        <dbReference type="Proteomes" id="UP000243723"/>
    </source>
</evidence>
<sequence length="229" mass="25921">MAFRDPGKSRIPQPTTQIHPPTNVPYPRIHRRQFPDFDNLSDTGPPDLPYALDDDDEEPQQVTPPMDDPATGAWNLPISESDLGKLKAGYLSQGMEEKWDFKAEEPDARGRITLRISRSWTGIEHYLLHLETGEREPKLHSITWSQNVGDIRLTEEQAKINAIILCRCWLGCVFLEVPHLDESLMWVNPAKFYTSEAYLKAVAGQAAASGTREEAVFRMTEIGFESNIT</sequence>
<accession>A0A2P7ZY15</accession>
<keyword evidence="3" id="KW-1185">Reference proteome</keyword>
<evidence type="ECO:0000313" key="2">
    <source>
        <dbReference type="EMBL" id="PSK53118.1"/>
    </source>
</evidence>
<gene>
    <name evidence="2" type="ORF">B9Z65_3318</name>
</gene>